<protein>
    <submittedName>
        <fullName evidence="1">YlxP</fullName>
    </submittedName>
</protein>
<gene>
    <name evidence="1" type="ORF">NCTC4824_02625</name>
</gene>
<dbReference type="InterPro" id="IPR036746">
    <property type="entry name" value="TT1725-like_sf"/>
</dbReference>
<dbReference type="RefSeq" id="WP_066139557.1">
    <property type="nucleotide sequence ID" value="NZ_CBCSGM010000001.1"/>
</dbReference>
<dbReference type="STRING" id="1348624.GCA_001591545_01674"/>
<reference evidence="1 2" key="1">
    <citation type="submission" date="2018-06" db="EMBL/GenBank/DDBJ databases">
        <authorList>
            <consortium name="Pathogen Informatics"/>
            <person name="Doyle S."/>
        </authorList>
    </citation>
    <scope>NUCLEOTIDE SEQUENCE [LARGE SCALE GENOMIC DNA]</scope>
    <source>
        <strain evidence="1 2">NCTC4824</strain>
    </source>
</reference>
<sequence length="92" mass="10838">MIGYCECEFKIYSSQSLKEKRAVLQRVITRTKQKFNVSIAEVDHQNLWQLSKLAIVTVSSSRQAAERELDHAIKFLDSFPEWERTSTIFEWL</sequence>
<dbReference type="PANTHER" id="PTHR36441">
    <property type="entry name" value="HYPOTHETICAL CYTOSOLIC PROTEIN"/>
    <property type="match status" value="1"/>
</dbReference>
<dbReference type="EMBL" id="LS483476">
    <property type="protein sequence ID" value="SQI60186.1"/>
    <property type="molecule type" value="Genomic_DNA"/>
</dbReference>
<organism evidence="1 2">
    <name type="scientific">Lederbergia lenta</name>
    <name type="common">Bacillus lentus</name>
    <dbReference type="NCBI Taxonomy" id="1467"/>
    <lineage>
        <taxon>Bacteria</taxon>
        <taxon>Bacillati</taxon>
        <taxon>Bacillota</taxon>
        <taxon>Bacilli</taxon>
        <taxon>Bacillales</taxon>
        <taxon>Bacillaceae</taxon>
        <taxon>Lederbergia</taxon>
    </lineage>
</organism>
<accession>A0A2X4W7K6</accession>
<dbReference type="Pfam" id="PF04456">
    <property type="entry name" value="DUF503"/>
    <property type="match status" value="1"/>
</dbReference>
<evidence type="ECO:0000313" key="2">
    <source>
        <dbReference type="Proteomes" id="UP000249134"/>
    </source>
</evidence>
<dbReference type="AlphaFoldDB" id="A0A2X4W7K6"/>
<evidence type="ECO:0000313" key="1">
    <source>
        <dbReference type="EMBL" id="SQI60186.1"/>
    </source>
</evidence>
<dbReference type="PANTHER" id="PTHR36441:SF1">
    <property type="entry name" value="DUF503 DOMAIN-CONTAINING PROTEIN"/>
    <property type="match status" value="1"/>
</dbReference>
<dbReference type="Proteomes" id="UP000249134">
    <property type="component" value="Chromosome 1"/>
</dbReference>
<proteinExistence type="predicted"/>
<dbReference type="SUPFAM" id="SSF103007">
    <property type="entry name" value="Hypothetical protein TT1725"/>
    <property type="match status" value="1"/>
</dbReference>
<dbReference type="InterPro" id="IPR007546">
    <property type="entry name" value="DUF503"/>
</dbReference>
<dbReference type="KEGG" id="blen:NCTC4824_02625"/>
<dbReference type="Gene3D" id="3.30.70.1120">
    <property type="entry name" value="TT1725-like"/>
    <property type="match status" value="1"/>
</dbReference>
<keyword evidence="2" id="KW-1185">Reference proteome</keyword>
<name>A0A2X4W7K6_LEDLE</name>